<protein>
    <submittedName>
        <fullName evidence="1">Uncharacterized protein</fullName>
    </submittedName>
</protein>
<gene>
    <name evidence="1" type="ORF">HCR_19340</name>
</gene>
<evidence type="ECO:0000313" key="1">
    <source>
        <dbReference type="EMBL" id="BDY13622.1"/>
    </source>
</evidence>
<proteinExistence type="predicted"/>
<dbReference type="EMBL" id="AP027370">
    <property type="protein sequence ID" value="BDY13622.1"/>
    <property type="molecule type" value="Genomic_DNA"/>
</dbReference>
<reference evidence="1 2" key="1">
    <citation type="submission" date="2023-03" db="EMBL/GenBank/DDBJ databases">
        <title>Description of Hydrogenimonas sp. ISO32.</title>
        <authorList>
            <person name="Mino S."/>
            <person name="Fukazawa S."/>
            <person name="Sawabe T."/>
        </authorList>
    </citation>
    <scope>NUCLEOTIDE SEQUENCE [LARGE SCALE GENOMIC DNA]</scope>
    <source>
        <strain evidence="1 2">ISO32</strain>
    </source>
</reference>
<name>A0ABN6WZ67_9BACT</name>
<organism evidence="1 2">
    <name type="scientific">Hydrogenimonas cancrithermarum</name>
    <dbReference type="NCBI Taxonomy" id="2993563"/>
    <lineage>
        <taxon>Bacteria</taxon>
        <taxon>Pseudomonadati</taxon>
        <taxon>Campylobacterota</taxon>
        <taxon>Epsilonproteobacteria</taxon>
        <taxon>Campylobacterales</taxon>
        <taxon>Hydrogenimonadaceae</taxon>
        <taxon>Hydrogenimonas</taxon>
    </lineage>
</organism>
<dbReference type="Proteomes" id="UP001321445">
    <property type="component" value="Chromosome"/>
</dbReference>
<accession>A0ABN6WZ67</accession>
<evidence type="ECO:0000313" key="2">
    <source>
        <dbReference type="Proteomes" id="UP001321445"/>
    </source>
</evidence>
<dbReference type="RefSeq" id="WP_286336570.1">
    <property type="nucleotide sequence ID" value="NZ_AP027370.1"/>
</dbReference>
<sequence>MQSNEFEDLKNNPQFMLELGQKEEAAVKAKDIVGMYEVLDTAVMLDLSAERLDRIYTEILQTVFDRLADKLTKEQFFDINDQRDLYTMRGIYEHGIERYSDNDFKGAKEIFLILHHTANDETLSKAMMPHIAAAASQMKFDDFIDELVDVENPNDSETYGFFLTNFKPSVEGFMKEKAEALESALKELETLKSEK</sequence>
<keyword evidence="2" id="KW-1185">Reference proteome</keyword>